<keyword evidence="9" id="KW-1185">Reference proteome</keyword>
<comment type="caution">
    <text evidence="8">The sequence shown here is derived from an EMBL/GenBank/DDBJ whole genome shotgun (WGS) entry which is preliminary data.</text>
</comment>
<dbReference type="EMBL" id="JBHSGO010000185">
    <property type="protein sequence ID" value="MFC4666229.1"/>
    <property type="molecule type" value="Genomic_DNA"/>
</dbReference>
<dbReference type="SUPFAM" id="SSF51445">
    <property type="entry name" value="(Trans)glycosidases"/>
    <property type="match status" value="1"/>
</dbReference>
<dbReference type="Pfam" id="PF00144">
    <property type="entry name" value="Beta-lactamase"/>
    <property type="match status" value="1"/>
</dbReference>
<dbReference type="InterPro" id="IPR017853">
    <property type="entry name" value="GH"/>
</dbReference>
<feature type="domain" description="Glycoside hydrolase family 3 N-terminal" evidence="7">
    <location>
        <begin position="54"/>
        <end position="369"/>
    </location>
</feature>
<dbReference type="Gene3D" id="3.20.20.300">
    <property type="entry name" value="Glycoside hydrolase, family 3, N-terminal domain"/>
    <property type="match status" value="1"/>
</dbReference>
<dbReference type="InterPro" id="IPR036962">
    <property type="entry name" value="Glyco_hydro_3_N_sf"/>
</dbReference>
<dbReference type="RefSeq" id="WP_380079091.1">
    <property type="nucleotide sequence ID" value="NZ_JBHSGO010000185.1"/>
</dbReference>
<dbReference type="PANTHER" id="PTHR30480">
    <property type="entry name" value="BETA-HEXOSAMINIDASE-RELATED"/>
    <property type="match status" value="1"/>
</dbReference>
<dbReference type="Gene3D" id="3.40.710.10">
    <property type="entry name" value="DD-peptidase/beta-lactamase superfamily"/>
    <property type="match status" value="1"/>
</dbReference>
<evidence type="ECO:0000256" key="3">
    <source>
        <dbReference type="ARBA" id="ARBA00012663"/>
    </source>
</evidence>
<evidence type="ECO:0000259" key="7">
    <source>
        <dbReference type="Pfam" id="PF00933"/>
    </source>
</evidence>
<evidence type="ECO:0000259" key="6">
    <source>
        <dbReference type="Pfam" id="PF00144"/>
    </source>
</evidence>
<evidence type="ECO:0000313" key="8">
    <source>
        <dbReference type="EMBL" id="MFC4666229.1"/>
    </source>
</evidence>
<dbReference type="InterPro" id="IPR001466">
    <property type="entry name" value="Beta-lactam-related"/>
</dbReference>
<evidence type="ECO:0000256" key="4">
    <source>
        <dbReference type="ARBA" id="ARBA00022801"/>
    </source>
</evidence>
<feature type="domain" description="Beta-lactamase-related" evidence="6">
    <location>
        <begin position="620"/>
        <end position="995"/>
    </location>
</feature>
<dbReference type="Pfam" id="PF00933">
    <property type="entry name" value="Glyco_hydro_3"/>
    <property type="match status" value="1"/>
</dbReference>
<sequence>MKRILLFASLIVTFSLFPYFLLSQTRLVKPTVLVDHVDQKKMKEWVDMKYNSMTLEQRIGQLIMPIIWPSTSSRNIDAAKRLVRETAIGGVLYQKGFVGKQYEMNRILQSEAKIPLLISLDGEFGLWMRLKDAPRYPRAMALGHIKDPRYIYWYGRQIAEQCKIMGIQVNFAPDLDINNNPDNPVIGTRSFGENPADVISSGLAYAAGLEDGGVLSCAKHFPGHGNTNVDSHKVLPLISGSKQQLYQIELKPFQHYINGGYGSVMVGHLQVPAFESQPHTPSSMSYAIITDLLINKLHFGGLIFTDGMEMSGMQIPGDYQIGTRALKAGVDILLGPTNPQTIASDVIRAIKDGYLTENDIEQKCRRVLEYKYALIINQKNPSDYKPTDIRKMLNNRHFTSFCDKLWFQSIQIKHGVDYLPIVSNDSTAVLQLGVKSQTDFGRQLKLKGVVKQFFYPVPSDKKEQNLLDDLADYNTIVISLSTKYPERFSSIVNKLISSKHVVLCILNTPYIYNKLSLKEEPQVLVNAFEACGQAQIACANKITSPQMEYELKLSAKDEKLYQQAMKRALGTYQSEIDSTLLKDRFSPKYCNNISSLKFADKDNYKVVALKNKVEVIASKAIEDGAMPGCQIVALHKGAVIYDGCFGSLTYDKKKSVTNELMYDLASVTKAAATTPAVMLMIGDKKLSLKTKVQDILSSFKGTKVGSLTIKELLLHRSGLPAGINFYKDLIDPKSYPYPLISFKPLPGYVKIDTDAWGYEAFRFNPNYISITESEDYPNLFAKNIWVSKDFKEKMMSRIAGCKLTSRGRYVYSDINFILLQQMVEKVSGMPLDQLMEARIYKPMGARIMFNPIQKGLNPEQCAPTQIDRFIRKQVIQGTVDDESAACLGGCSGNAGLYASAEEFAKLMLLYRNHGMYNGKQLIDRKVFDTFINTKDRDNLRFLGFDKQRARNLNYIARSASQNTYGHTGFTGTCFWVDPDNDVIFIFFSNRTYPDRTNKRIMSMKIRQLLHQAVYDAFGI</sequence>
<evidence type="ECO:0000256" key="2">
    <source>
        <dbReference type="ARBA" id="ARBA00005336"/>
    </source>
</evidence>
<dbReference type="InterPro" id="IPR001764">
    <property type="entry name" value="Glyco_hydro_3_N"/>
</dbReference>
<evidence type="ECO:0000256" key="1">
    <source>
        <dbReference type="ARBA" id="ARBA00001231"/>
    </source>
</evidence>
<comment type="catalytic activity">
    <reaction evidence="1">
        <text>Hydrolysis of terminal non-reducing N-acetyl-D-hexosamine residues in N-acetyl-beta-D-hexosaminides.</text>
        <dbReference type="EC" id="3.2.1.52"/>
    </reaction>
</comment>
<dbReference type="EC" id="3.2.1.52" evidence="3"/>
<name>A0ABV9K841_9PORP</name>
<dbReference type="InterPro" id="IPR050226">
    <property type="entry name" value="NagZ_Beta-hexosaminidase"/>
</dbReference>
<dbReference type="GO" id="GO:0016787">
    <property type="term" value="F:hydrolase activity"/>
    <property type="evidence" value="ECO:0007669"/>
    <property type="project" value="UniProtKB-KW"/>
</dbReference>
<organism evidence="8 9">
    <name type="scientific">Falsiporphyromonas endometrii</name>
    <dbReference type="NCBI Taxonomy" id="1387297"/>
    <lineage>
        <taxon>Bacteria</taxon>
        <taxon>Pseudomonadati</taxon>
        <taxon>Bacteroidota</taxon>
        <taxon>Bacteroidia</taxon>
        <taxon>Bacteroidales</taxon>
        <taxon>Porphyromonadaceae</taxon>
        <taxon>Falsiporphyromonas</taxon>
    </lineage>
</organism>
<dbReference type="SUPFAM" id="SSF56601">
    <property type="entry name" value="beta-lactamase/transpeptidase-like"/>
    <property type="match status" value="1"/>
</dbReference>
<comment type="similarity">
    <text evidence="2">Belongs to the glycosyl hydrolase 3 family.</text>
</comment>
<proteinExistence type="inferred from homology"/>
<keyword evidence="4 8" id="KW-0378">Hydrolase</keyword>
<dbReference type="PANTHER" id="PTHR30480:SF13">
    <property type="entry name" value="BETA-HEXOSAMINIDASE"/>
    <property type="match status" value="1"/>
</dbReference>
<dbReference type="InterPro" id="IPR012338">
    <property type="entry name" value="Beta-lactam/transpept-like"/>
</dbReference>
<dbReference type="Proteomes" id="UP001596020">
    <property type="component" value="Unassembled WGS sequence"/>
</dbReference>
<reference evidence="9" key="1">
    <citation type="journal article" date="2019" name="Int. J. Syst. Evol. Microbiol.">
        <title>The Global Catalogue of Microorganisms (GCM) 10K type strain sequencing project: providing services to taxonomists for standard genome sequencing and annotation.</title>
        <authorList>
            <consortium name="The Broad Institute Genomics Platform"/>
            <consortium name="The Broad Institute Genome Sequencing Center for Infectious Disease"/>
            <person name="Wu L."/>
            <person name="Ma J."/>
        </authorList>
    </citation>
    <scope>NUCLEOTIDE SEQUENCE [LARGE SCALE GENOMIC DNA]</scope>
    <source>
        <strain evidence="9">CGMCC 4.7357</strain>
    </source>
</reference>
<keyword evidence="5" id="KW-0326">Glycosidase</keyword>
<protein>
    <recommendedName>
        <fullName evidence="3">beta-N-acetylhexosaminidase</fullName>
        <ecNumber evidence="3">3.2.1.52</ecNumber>
    </recommendedName>
</protein>
<evidence type="ECO:0000313" key="9">
    <source>
        <dbReference type="Proteomes" id="UP001596020"/>
    </source>
</evidence>
<accession>A0ABV9K841</accession>
<gene>
    <name evidence="8" type="ORF">ACFO3G_06410</name>
</gene>
<evidence type="ECO:0000256" key="5">
    <source>
        <dbReference type="ARBA" id="ARBA00023295"/>
    </source>
</evidence>